<dbReference type="Pfam" id="PF04488">
    <property type="entry name" value="Gly_transf_sug"/>
    <property type="match status" value="1"/>
</dbReference>
<dbReference type="InterPro" id="IPR007577">
    <property type="entry name" value="GlycoTrfase_DXD_sugar-bd_CS"/>
</dbReference>
<dbReference type="OMA" id="WPPGANV"/>
<dbReference type="SUPFAM" id="SSF53448">
    <property type="entry name" value="Nucleotide-diphospho-sugar transferases"/>
    <property type="match status" value="1"/>
</dbReference>
<reference evidence="2 4" key="2">
    <citation type="journal article" date="2013" name="Nature">
        <title>Insights into bilaterian evolution from three spiralian genomes.</title>
        <authorList>
            <person name="Simakov O."/>
            <person name="Marletaz F."/>
            <person name="Cho S.J."/>
            <person name="Edsinger-Gonzales E."/>
            <person name="Havlak P."/>
            <person name="Hellsten U."/>
            <person name="Kuo D.H."/>
            <person name="Larsson T."/>
            <person name="Lv J."/>
            <person name="Arendt D."/>
            <person name="Savage R."/>
            <person name="Osoegawa K."/>
            <person name="de Jong P."/>
            <person name="Grimwood J."/>
            <person name="Chapman J.A."/>
            <person name="Shapiro H."/>
            <person name="Aerts A."/>
            <person name="Otillar R.P."/>
            <person name="Terry A.Y."/>
            <person name="Boore J.L."/>
            <person name="Grigoriev I.V."/>
            <person name="Lindberg D.R."/>
            <person name="Seaver E.C."/>
            <person name="Weisblat D.A."/>
            <person name="Putnam N.H."/>
            <person name="Rokhsar D.S."/>
        </authorList>
    </citation>
    <scope>NUCLEOTIDE SEQUENCE</scope>
    <source>
        <strain evidence="2 4">I ESC-2004</strain>
    </source>
</reference>
<dbReference type="EMBL" id="KB303621">
    <property type="protein sequence ID" value="ELU02941.1"/>
    <property type="molecule type" value="Genomic_DNA"/>
</dbReference>
<gene>
    <name evidence="2" type="ORF">CAPTEDRAFT_222887</name>
</gene>
<dbReference type="PANTHER" id="PTHR46830:SF2">
    <property type="entry name" value="ALPHA-1,4-N-ACETYLGLUCOSAMINYLTRANSFERASE"/>
    <property type="match status" value="1"/>
</dbReference>
<sequence length="342" mass="40434">MLMRMRIAEFLRIFLLVNIGLFTLGGLRIAFIRLNGLDRHRRSELTDFLAADTANNDQNVYRNIPVTEPRRDNVTDDLVVPNLVHYIWFNTETRPLQFHHMLSILSAHRVLAPDVIYFHTNFEPKGKYWEMVKKIPSLKIVHREPPTSLFGVRIKDPLFYTSHSNVDRIKILMEYGGIYLDFDTLVLSPFEELRKHPCTIAQEVETKACGCIIVCSKHSFFLTLWINSYIDDYRVDEWAYNTGQVPFNLAQRYPQLVNVNKGRMVYPSYKELNKIWGSDSWDWWNNYSVHLYYRLWKDTSPYFKGVEPDEHNVKGLNNTFGQMARMILYGTRDLMDQEEYLK</sequence>
<evidence type="ECO:0000313" key="4">
    <source>
        <dbReference type="Proteomes" id="UP000014760"/>
    </source>
</evidence>
<protein>
    <recommendedName>
        <fullName evidence="1">Tyrosinase copper-binding domain-containing protein</fullName>
    </recommendedName>
</protein>
<dbReference type="InterPro" id="IPR002227">
    <property type="entry name" value="Tyrosinase_Cu-bd"/>
</dbReference>
<dbReference type="OrthoDB" id="6150660at2759"/>
<accession>R7UA24</accession>
<dbReference type="AlphaFoldDB" id="R7UA24"/>
<dbReference type="PROSITE" id="PS00498">
    <property type="entry name" value="TYROSINASE_2"/>
    <property type="match status" value="1"/>
</dbReference>
<feature type="domain" description="Tyrosinase copper-binding" evidence="1">
    <location>
        <begin position="156"/>
        <end position="167"/>
    </location>
</feature>
<dbReference type="GO" id="GO:0016491">
    <property type="term" value="F:oxidoreductase activity"/>
    <property type="evidence" value="ECO:0007669"/>
    <property type="project" value="InterPro"/>
</dbReference>
<evidence type="ECO:0000313" key="3">
    <source>
        <dbReference type="EnsemblMetazoa" id="CapteP222887"/>
    </source>
</evidence>
<organism evidence="2">
    <name type="scientific">Capitella teleta</name>
    <name type="common">Polychaete worm</name>
    <dbReference type="NCBI Taxonomy" id="283909"/>
    <lineage>
        <taxon>Eukaryota</taxon>
        <taxon>Metazoa</taxon>
        <taxon>Spiralia</taxon>
        <taxon>Lophotrochozoa</taxon>
        <taxon>Annelida</taxon>
        <taxon>Polychaeta</taxon>
        <taxon>Sedentaria</taxon>
        <taxon>Scolecida</taxon>
        <taxon>Capitellidae</taxon>
        <taxon>Capitella</taxon>
    </lineage>
</organism>
<proteinExistence type="predicted"/>
<name>R7UA24_CAPTE</name>
<dbReference type="EMBL" id="AMQN01008635">
    <property type="status" value="NOT_ANNOTATED_CDS"/>
    <property type="molecule type" value="Genomic_DNA"/>
</dbReference>
<dbReference type="Proteomes" id="UP000014760">
    <property type="component" value="Unassembled WGS sequence"/>
</dbReference>
<dbReference type="InterPro" id="IPR029044">
    <property type="entry name" value="Nucleotide-diphossugar_trans"/>
</dbReference>
<evidence type="ECO:0000259" key="1">
    <source>
        <dbReference type="PROSITE" id="PS00498"/>
    </source>
</evidence>
<dbReference type="PANTHER" id="PTHR46830">
    <property type="entry name" value="TRANSFERASE, PUTATIVE-RELATED"/>
    <property type="match status" value="1"/>
</dbReference>
<reference evidence="4" key="1">
    <citation type="submission" date="2012-12" db="EMBL/GenBank/DDBJ databases">
        <authorList>
            <person name="Hellsten U."/>
            <person name="Grimwood J."/>
            <person name="Chapman J.A."/>
            <person name="Shapiro H."/>
            <person name="Aerts A."/>
            <person name="Otillar R.P."/>
            <person name="Terry A.Y."/>
            <person name="Boore J.L."/>
            <person name="Simakov O."/>
            <person name="Marletaz F."/>
            <person name="Cho S.-J."/>
            <person name="Edsinger-Gonzales E."/>
            <person name="Havlak P."/>
            <person name="Kuo D.-H."/>
            <person name="Larsson T."/>
            <person name="Lv J."/>
            <person name="Arendt D."/>
            <person name="Savage R."/>
            <person name="Osoegawa K."/>
            <person name="de Jong P."/>
            <person name="Lindberg D.R."/>
            <person name="Seaver E.C."/>
            <person name="Weisblat D.A."/>
            <person name="Putnam N.H."/>
            <person name="Grigoriev I.V."/>
            <person name="Rokhsar D.S."/>
        </authorList>
    </citation>
    <scope>NUCLEOTIDE SEQUENCE</scope>
    <source>
        <strain evidence="4">I ESC-2004</strain>
    </source>
</reference>
<dbReference type="Gene3D" id="3.90.550.20">
    <property type="match status" value="1"/>
</dbReference>
<evidence type="ECO:0000313" key="2">
    <source>
        <dbReference type="EMBL" id="ELU02941.1"/>
    </source>
</evidence>
<dbReference type="EnsemblMetazoa" id="CapteT222887">
    <property type="protein sequence ID" value="CapteP222887"/>
    <property type="gene ID" value="CapteG222887"/>
</dbReference>
<reference evidence="3" key="3">
    <citation type="submission" date="2015-06" db="UniProtKB">
        <authorList>
            <consortium name="EnsemblMetazoa"/>
        </authorList>
    </citation>
    <scope>IDENTIFICATION</scope>
</reference>
<keyword evidence="4" id="KW-1185">Reference proteome</keyword>
<dbReference type="HOGENOM" id="CLU_050117_0_0_1"/>